<reference evidence="2" key="1">
    <citation type="journal article" date="2018" name="Genome Biol. Evol.">
        <title>Genomics and development of Lentinus tigrinus, a white-rot wood-decaying mushroom with dimorphic fruiting bodies.</title>
        <authorList>
            <person name="Wu B."/>
            <person name="Xu Z."/>
            <person name="Knudson A."/>
            <person name="Carlson A."/>
            <person name="Chen N."/>
            <person name="Kovaka S."/>
            <person name="LaButti K."/>
            <person name="Lipzen A."/>
            <person name="Pennachio C."/>
            <person name="Riley R."/>
            <person name="Schakwitz W."/>
            <person name="Umezawa K."/>
            <person name="Ohm R.A."/>
            <person name="Grigoriev I.V."/>
            <person name="Nagy L.G."/>
            <person name="Gibbons J."/>
            <person name="Hibbett D."/>
        </authorList>
    </citation>
    <scope>NUCLEOTIDE SEQUENCE [LARGE SCALE GENOMIC DNA]</scope>
    <source>
        <strain evidence="2">ALCF2SS1-6</strain>
    </source>
</reference>
<accession>A0A5C2S1K1</accession>
<dbReference type="EMBL" id="ML122281">
    <property type="protein sequence ID" value="RPD57385.1"/>
    <property type="molecule type" value="Genomic_DNA"/>
</dbReference>
<evidence type="ECO:0000313" key="3">
    <source>
        <dbReference type="Proteomes" id="UP000313359"/>
    </source>
</evidence>
<evidence type="ECO:0000313" key="2">
    <source>
        <dbReference type="EMBL" id="RPD57385.1"/>
    </source>
</evidence>
<dbReference type="Proteomes" id="UP000313359">
    <property type="component" value="Unassembled WGS sequence"/>
</dbReference>
<feature type="region of interest" description="Disordered" evidence="1">
    <location>
        <begin position="96"/>
        <end position="115"/>
    </location>
</feature>
<dbReference type="AlphaFoldDB" id="A0A5C2S1K1"/>
<gene>
    <name evidence="2" type="ORF">L227DRAFT_229980</name>
</gene>
<evidence type="ECO:0000256" key="1">
    <source>
        <dbReference type="SAM" id="MobiDB-lite"/>
    </source>
</evidence>
<sequence length="183" mass="19520">MPWLDELYQRLLQGAATTDGPPARESITFSIIYPPRIGTLVMRLPGGTEQTAEVVVPGHVVTLNVAQVEVVHTSGAVEPRIANAFTSSPLPYPSSSEPAFFSPPSNPSGELASDTSMRSITPANFAPPDVPRSIDQNYASESASLTRAFECVACVAAGTWCWRTDPSQGCDRCTAHNIPCIDS</sequence>
<keyword evidence="3" id="KW-1185">Reference proteome</keyword>
<name>A0A5C2S1K1_9APHY</name>
<proteinExistence type="predicted"/>
<protein>
    <submittedName>
        <fullName evidence="2">Uncharacterized protein</fullName>
    </submittedName>
</protein>
<dbReference type="OrthoDB" id="2766448at2759"/>
<organism evidence="2 3">
    <name type="scientific">Lentinus tigrinus ALCF2SS1-6</name>
    <dbReference type="NCBI Taxonomy" id="1328759"/>
    <lineage>
        <taxon>Eukaryota</taxon>
        <taxon>Fungi</taxon>
        <taxon>Dikarya</taxon>
        <taxon>Basidiomycota</taxon>
        <taxon>Agaricomycotina</taxon>
        <taxon>Agaricomycetes</taxon>
        <taxon>Polyporales</taxon>
        <taxon>Polyporaceae</taxon>
        <taxon>Lentinus</taxon>
    </lineage>
</organism>